<dbReference type="SUPFAM" id="SSF53474">
    <property type="entry name" value="alpha/beta-Hydrolases"/>
    <property type="match status" value="1"/>
</dbReference>
<dbReference type="Pfam" id="PF12146">
    <property type="entry name" value="Hydrolase_4"/>
    <property type="match status" value="1"/>
</dbReference>
<name>A0A1I7FB26_9FIRM</name>
<keyword evidence="3" id="KW-1185">Reference proteome</keyword>
<dbReference type="PANTHER" id="PTHR11614">
    <property type="entry name" value="PHOSPHOLIPASE-RELATED"/>
    <property type="match status" value="1"/>
</dbReference>
<evidence type="ECO:0000313" key="3">
    <source>
        <dbReference type="Proteomes" id="UP000198817"/>
    </source>
</evidence>
<keyword evidence="2" id="KW-0378">Hydrolase</keyword>
<dbReference type="InterPro" id="IPR022742">
    <property type="entry name" value="Hydrolase_4"/>
</dbReference>
<dbReference type="InterPro" id="IPR051044">
    <property type="entry name" value="MAG_DAG_Lipase"/>
</dbReference>
<evidence type="ECO:0000259" key="1">
    <source>
        <dbReference type="Pfam" id="PF12146"/>
    </source>
</evidence>
<dbReference type="RefSeq" id="WP_090469613.1">
    <property type="nucleotide sequence ID" value="NZ_FOWF01000001.1"/>
</dbReference>
<protein>
    <submittedName>
        <fullName evidence="2">Lysophospholipase, alpha-beta hydrolase superfamily</fullName>
    </submittedName>
</protein>
<sequence>MKEEFYFPSRDGIHRIHGVRWIPEGEITGVLQLTHGMCEFIERYEPFAKYCAQAGYLVVGHDHLGHGKSVKNPSELGYFTKEHPAETLIEDMHRIREMTRAQYPDVPYFMMGHSMGSYLLRMYIAFHGRGLAGAVIMGTGYVNPKAAAFGMKLSTAIALVKGWHHRSPVVQDLAMGAGSYRKFSLDGSDPANSWLSRNEENVKAYYSDPLCGFPFTLNGFYGLFQTVHFVCAQKNVNKVPAKLPVLFVSGQNDPVGDLGKGVERSFRMFRDAGVADVTMKLYPDDRHELLNETDRDRVFEDILGWMGARR</sequence>
<dbReference type="Gene3D" id="3.40.50.1820">
    <property type="entry name" value="alpha/beta hydrolase"/>
    <property type="match status" value="1"/>
</dbReference>
<dbReference type="InterPro" id="IPR029058">
    <property type="entry name" value="AB_hydrolase_fold"/>
</dbReference>
<dbReference type="EMBL" id="FPBT01000002">
    <property type="protein sequence ID" value="SFU33351.1"/>
    <property type="molecule type" value="Genomic_DNA"/>
</dbReference>
<feature type="domain" description="Serine aminopeptidase S33" evidence="1">
    <location>
        <begin position="27"/>
        <end position="294"/>
    </location>
</feature>
<dbReference type="Proteomes" id="UP000198817">
    <property type="component" value="Unassembled WGS sequence"/>
</dbReference>
<dbReference type="AlphaFoldDB" id="A0A1I7FB26"/>
<proteinExistence type="predicted"/>
<dbReference type="GO" id="GO:0016787">
    <property type="term" value="F:hydrolase activity"/>
    <property type="evidence" value="ECO:0007669"/>
    <property type="project" value="UniProtKB-KW"/>
</dbReference>
<accession>A0A1I7FB26</accession>
<dbReference type="OrthoDB" id="9806902at2"/>
<organism evidence="2 3">
    <name type="scientific">Eubacterium pyruvativorans</name>
    <dbReference type="NCBI Taxonomy" id="155865"/>
    <lineage>
        <taxon>Bacteria</taxon>
        <taxon>Bacillati</taxon>
        <taxon>Bacillota</taxon>
        <taxon>Clostridia</taxon>
        <taxon>Eubacteriales</taxon>
        <taxon>Eubacteriaceae</taxon>
        <taxon>Eubacterium</taxon>
    </lineage>
</organism>
<evidence type="ECO:0000313" key="2">
    <source>
        <dbReference type="EMBL" id="SFU33351.1"/>
    </source>
</evidence>
<reference evidence="2 3" key="1">
    <citation type="submission" date="2016-10" db="EMBL/GenBank/DDBJ databases">
        <authorList>
            <person name="de Groot N.N."/>
        </authorList>
    </citation>
    <scope>NUCLEOTIDE SEQUENCE [LARGE SCALE GENOMIC DNA]</scope>
    <source>
        <strain evidence="2 3">KHGC13</strain>
    </source>
</reference>
<gene>
    <name evidence="2" type="ORF">SAMN05216508_10220</name>
</gene>
<dbReference type="STRING" id="155865.SAMN05216515_101147"/>